<evidence type="ECO:0000256" key="3">
    <source>
        <dbReference type="ARBA" id="ARBA00022722"/>
    </source>
</evidence>
<keyword evidence="7" id="KW-0460">Magnesium</keyword>
<evidence type="ECO:0000313" key="10">
    <source>
        <dbReference type="EMBL" id="QGG95025.1"/>
    </source>
</evidence>
<dbReference type="GO" id="GO:0004519">
    <property type="term" value="F:endonuclease activity"/>
    <property type="evidence" value="ECO:0007669"/>
    <property type="project" value="UniProtKB-KW"/>
</dbReference>
<dbReference type="InterPro" id="IPR036691">
    <property type="entry name" value="Endo/exonu/phosph_ase_sf"/>
</dbReference>
<keyword evidence="4" id="KW-0479">Metal-binding</keyword>
<evidence type="ECO:0000256" key="4">
    <source>
        <dbReference type="ARBA" id="ARBA00022723"/>
    </source>
</evidence>
<keyword evidence="3" id="KW-0540">Nuclease</keyword>
<proteinExistence type="predicted"/>
<sequence>MAMLRVATFNIRNGLGLDGRNAWPFRRATTARTIAALDADLVALQEVYGFQQRYLERRLSAYRFVGEGRTDGRRGERCPVLVHQDRAVVVAHRTVWFGATPDVPGTRLPGAGFPRIATMATVRLEPEGRLVQVTSTHLDEASEDRRRVAAAQLVEMLDPDLPQVLMGDLNADPTSEVIDVLADGGLVLVEPEGTTGTEHAFTGRTDRRRIDHVLVRGDVRVVDATVLTARLGCALPSDHWPVRAVLDVGDE</sequence>
<name>A0A5Q2RP92_9ACTN</name>
<evidence type="ECO:0000313" key="11">
    <source>
        <dbReference type="Proteomes" id="UP000334019"/>
    </source>
</evidence>
<evidence type="ECO:0000256" key="8">
    <source>
        <dbReference type="ARBA" id="ARBA00023204"/>
    </source>
</evidence>
<accession>A0A5Q2RP92</accession>
<comment type="cofactor">
    <cofactor evidence="1">
        <name>Mn(2+)</name>
        <dbReference type="ChEBI" id="CHEBI:29035"/>
    </cofactor>
</comment>
<dbReference type="GO" id="GO:0046872">
    <property type="term" value="F:metal ion binding"/>
    <property type="evidence" value="ECO:0007669"/>
    <property type="project" value="UniProtKB-KW"/>
</dbReference>
<evidence type="ECO:0000256" key="6">
    <source>
        <dbReference type="ARBA" id="ARBA00022801"/>
    </source>
</evidence>
<keyword evidence="8" id="KW-0234">DNA repair</keyword>
<dbReference type="InterPro" id="IPR005135">
    <property type="entry name" value="Endo/exonuclease/phosphatase"/>
</dbReference>
<keyword evidence="10" id="KW-0255">Endonuclease</keyword>
<dbReference type="GO" id="GO:0006281">
    <property type="term" value="P:DNA repair"/>
    <property type="evidence" value="ECO:0007669"/>
    <property type="project" value="UniProtKB-KW"/>
</dbReference>
<feature type="domain" description="Endonuclease/exonuclease/phosphatase" evidence="9">
    <location>
        <begin position="7"/>
        <end position="239"/>
    </location>
</feature>
<evidence type="ECO:0000259" key="9">
    <source>
        <dbReference type="Pfam" id="PF03372"/>
    </source>
</evidence>
<dbReference type="EMBL" id="CP045851">
    <property type="protein sequence ID" value="QGG95025.1"/>
    <property type="molecule type" value="Genomic_DNA"/>
</dbReference>
<dbReference type="KEGG" id="atq:GH723_07845"/>
<dbReference type="PANTHER" id="PTHR15822">
    <property type="entry name" value="TRAF AND TNF RECEPTOR-ASSOCIATED PROTEIN"/>
    <property type="match status" value="1"/>
</dbReference>
<reference evidence="10 11" key="1">
    <citation type="submission" date="2019-11" db="EMBL/GenBank/DDBJ databases">
        <authorList>
            <person name="He Y."/>
        </authorList>
    </citation>
    <scope>NUCLEOTIDE SEQUENCE [LARGE SCALE GENOMIC DNA]</scope>
    <source>
        <strain evidence="10 11">SCSIO 58843</strain>
    </source>
</reference>
<keyword evidence="5" id="KW-0227">DNA damage</keyword>
<comment type="cofactor">
    <cofactor evidence="2">
        <name>Mg(2+)</name>
        <dbReference type="ChEBI" id="CHEBI:18420"/>
    </cofactor>
</comment>
<keyword evidence="10" id="KW-0269">Exonuclease</keyword>
<evidence type="ECO:0000256" key="1">
    <source>
        <dbReference type="ARBA" id="ARBA00001936"/>
    </source>
</evidence>
<evidence type="ECO:0000256" key="5">
    <source>
        <dbReference type="ARBA" id="ARBA00022763"/>
    </source>
</evidence>
<dbReference type="Proteomes" id="UP000334019">
    <property type="component" value="Chromosome"/>
</dbReference>
<evidence type="ECO:0000256" key="2">
    <source>
        <dbReference type="ARBA" id="ARBA00001946"/>
    </source>
</evidence>
<keyword evidence="11" id="KW-1185">Reference proteome</keyword>
<dbReference type="Gene3D" id="3.60.10.10">
    <property type="entry name" value="Endonuclease/exonuclease/phosphatase"/>
    <property type="match status" value="1"/>
</dbReference>
<dbReference type="PANTHER" id="PTHR15822:SF4">
    <property type="entry name" value="TYROSYL-DNA PHOSPHODIESTERASE 2"/>
    <property type="match status" value="1"/>
</dbReference>
<dbReference type="SUPFAM" id="SSF56219">
    <property type="entry name" value="DNase I-like"/>
    <property type="match status" value="1"/>
</dbReference>
<protein>
    <submittedName>
        <fullName evidence="10">Endonuclease/exonuclease/phosphatase</fullName>
    </submittedName>
</protein>
<dbReference type="Pfam" id="PF03372">
    <property type="entry name" value="Exo_endo_phos"/>
    <property type="match status" value="1"/>
</dbReference>
<dbReference type="CDD" id="cd09083">
    <property type="entry name" value="EEP-1"/>
    <property type="match status" value="1"/>
</dbReference>
<dbReference type="GO" id="GO:0004527">
    <property type="term" value="F:exonuclease activity"/>
    <property type="evidence" value="ECO:0007669"/>
    <property type="project" value="UniProtKB-KW"/>
</dbReference>
<dbReference type="InterPro" id="IPR051547">
    <property type="entry name" value="TDP2-like"/>
</dbReference>
<evidence type="ECO:0000256" key="7">
    <source>
        <dbReference type="ARBA" id="ARBA00022842"/>
    </source>
</evidence>
<organism evidence="10 11">
    <name type="scientific">Actinomarinicola tropica</name>
    <dbReference type="NCBI Taxonomy" id="2789776"/>
    <lineage>
        <taxon>Bacteria</taxon>
        <taxon>Bacillati</taxon>
        <taxon>Actinomycetota</taxon>
        <taxon>Acidimicrobiia</taxon>
        <taxon>Acidimicrobiales</taxon>
        <taxon>Iamiaceae</taxon>
        <taxon>Actinomarinicola</taxon>
    </lineage>
</organism>
<gene>
    <name evidence="10" type="ORF">GH723_07845</name>
</gene>
<dbReference type="AlphaFoldDB" id="A0A5Q2RP92"/>
<keyword evidence="6" id="KW-0378">Hydrolase</keyword>